<evidence type="ECO:0000313" key="3">
    <source>
        <dbReference type="EMBL" id="CAI3999449.1"/>
    </source>
</evidence>
<name>A0A9P1CW96_9DINO</name>
<dbReference type="EMBL" id="CAMXCT010002634">
    <property type="protein sequence ID" value="CAI3999449.1"/>
    <property type="molecule type" value="Genomic_DNA"/>
</dbReference>
<organism evidence="3">
    <name type="scientific">Cladocopium goreaui</name>
    <dbReference type="NCBI Taxonomy" id="2562237"/>
    <lineage>
        <taxon>Eukaryota</taxon>
        <taxon>Sar</taxon>
        <taxon>Alveolata</taxon>
        <taxon>Dinophyceae</taxon>
        <taxon>Suessiales</taxon>
        <taxon>Symbiodiniaceae</taxon>
        <taxon>Cladocopium</taxon>
    </lineage>
</organism>
<evidence type="ECO:0000313" key="5">
    <source>
        <dbReference type="EMBL" id="CAL4786761.1"/>
    </source>
</evidence>
<feature type="region of interest" description="Disordered" evidence="2">
    <location>
        <begin position="1"/>
        <end position="85"/>
    </location>
</feature>
<feature type="compositionally biased region" description="Acidic residues" evidence="2">
    <location>
        <begin position="238"/>
        <end position="248"/>
    </location>
</feature>
<protein>
    <submittedName>
        <fullName evidence="5">Glycosyltransferase-like protein LARGE2</fullName>
    </submittedName>
</protein>
<feature type="region of interest" description="Disordered" evidence="2">
    <location>
        <begin position="227"/>
        <end position="248"/>
    </location>
</feature>
<proteinExistence type="predicted"/>
<dbReference type="EMBL" id="CAMXCT020002634">
    <property type="protein sequence ID" value="CAL1152824.1"/>
    <property type="molecule type" value="Genomic_DNA"/>
</dbReference>
<gene>
    <name evidence="3" type="ORF">C1SCF055_LOCUS25644</name>
</gene>
<sequence length="317" mass="35061">MCKRHWTTGWRHETQPAYAWEAEEEGQPWKGWESPRSGRQALKPARSKSNRARKGRGKGATGGNETLQPSPFAAPAQIPPWPSPDASFVASNMPSKGQASSASVPASDLLIAVRKQYPDISKAPPEVREAVEKEEASNSQRIGADLHRTSSQINKATKQLNQLREARRRHREQWLRHLKDSITAWENQMKAFQDQQKQYIDQTNKAKAELSAARRNLQTLNKLAGLQTSVKPEHAESQDLEDGPGDLDATETALTKQVQDCLKQAAAIVNPLDVHDIMDSDEEGEDAPKTKRQRSLEPFGHQASLAPQASGAAEGSM</sequence>
<dbReference type="AlphaFoldDB" id="A0A9P1CW96"/>
<keyword evidence="6" id="KW-1185">Reference proteome</keyword>
<feature type="region of interest" description="Disordered" evidence="2">
    <location>
        <begin position="274"/>
        <end position="317"/>
    </location>
</feature>
<evidence type="ECO:0000313" key="6">
    <source>
        <dbReference type="Proteomes" id="UP001152797"/>
    </source>
</evidence>
<comment type="caution">
    <text evidence="3">The sequence shown here is derived from an EMBL/GenBank/DDBJ whole genome shotgun (WGS) entry which is preliminary data.</text>
</comment>
<feature type="compositionally biased region" description="Basic residues" evidence="2">
    <location>
        <begin position="45"/>
        <end position="57"/>
    </location>
</feature>
<evidence type="ECO:0000313" key="4">
    <source>
        <dbReference type="EMBL" id="CAL1152824.1"/>
    </source>
</evidence>
<dbReference type="EMBL" id="CAMXCT030002634">
    <property type="protein sequence ID" value="CAL4786761.1"/>
    <property type="molecule type" value="Genomic_DNA"/>
</dbReference>
<evidence type="ECO:0000256" key="2">
    <source>
        <dbReference type="SAM" id="MobiDB-lite"/>
    </source>
</evidence>
<reference evidence="4" key="2">
    <citation type="submission" date="2024-04" db="EMBL/GenBank/DDBJ databases">
        <authorList>
            <person name="Chen Y."/>
            <person name="Shah S."/>
            <person name="Dougan E. K."/>
            <person name="Thang M."/>
            <person name="Chan C."/>
        </authorList>
    </citation>
    <scope>NUCLEOTIDE SEQUENCE [LARGE SCALE GENOMIC DNA]</scope>
</reference>
<accession>A0A9P1CW96</accession>
<evidence type="ECO:0000256" key="1">
    <source>
        <dbReference type="SAM" id="Coils"/>
    </source>
</evidence>
<feature type="coiled-coil region" evidence="1">
    <location>
        <begin position="146"/>
        <end position="223"/>
    </location>
</feature>
<reference evidence="3" key="1">
    <citation type="submission" date="2022-10" db="EMBL/GenBank/DDBJ databases">
        <authorList>
            <person name="Chen Y."/>
            <person name="Dougan E. K."/>
            <person name="Chan C."/>
            <person name="Rhodes N."/>
            <person name="Thang M."/>
        </authorList>
    </citation>
    <scope>NUCLEOTIDE SEQUENCE</scope>
</reference>
<dbReference type="Proteomes" id="UP001152797">
    <property type="component" value="Unassembled WGS sequence"/>
</dbReference>
<keyword evidence="1" id="KW-0175">Coiled coil</keyword>